<reference evidence="2" key="1">
    <citation type="journal article" date="2015" name="PLoS Genet.">
        <title>The dynamic genome and transcriptome of the human fungal pathogen Blastomyces and close relative Emmonsia.</title>
        <authorList>
            <person name="Munoz J.F."/>
            <person name="Gauthier G.M."/>
            <person name="Desjardins C.A."/>
            <person name="Gallo J.E."/>
            <person name="Holder J."/>
            <person name="Sullivan T.D."/>
            <person name="Marty A.J."/>
            <person name="Carmen J.C."/>
            <person name="Chen Z."/>
            <person name="Ding L."/>
            <person name="Gujja S."/>
            <person name="Magrini V."/>
            <person name="Misas E."/>
            <person name="Mitreva M."/>
            <person name="Priest M."/>
            <person name="Saif S."/>
            <person name="Whiston E.A."/>
            <person name="Young S."/>
            <person name="Zeng Q."/>
            <person name="Goldman W.E."/>
            <person name="Mardis E.R."/>
            <person name="Taylor J.W."/>
            <person name="McEwen J.G."/>
            <person name="Clay O.K."/>
            <person name="Klein B.S."/>
            <person name="Cuomo C.A."/>
        </authorList>
    </citation>
    <scope>NUCLEOTIDE SEQUENCE [LARGE SCALE GENOMIC DNA]</scope>
    <source>
        <strain evidence="2">UAMH 3008</strain>
    </source>
</reference>
<dbReference type="Proteomes" id="UP000034164">
    <property type="component" value="Unassembled WGS sequence"/>
</dbReference>
<accession>A0A0G2I9Q5</accession>
<dbReference type="VEuPathDB" id="FungiDB:EMCG_06955"/>
<dbReference type="PANTHER" id="PTHR37535:SF4">
    <property type="entry name" value="FLUG DOMAIN-CONTAINING PROTEIN"/>
    <property type="match status" value="1"/>
</dbReference>
<dbReference type="Pfam" id="PF11917">
    <property type="entry name" value="DUF3435"/>
    <property type="match status" value="1"/>
</dbReference>
<dbReference type="AlphaFoldDB" id="A0A0G2I9Q5"/>
<dbReference type="OrthoDB" id="4183762at2759"/>
<protein>
    <submittedName>
        <fullName evidence="1">Uncharacterized protein</fullName>
    </submittedName>
</protein>
<evidence type="ECO:0000313" key="2">
    <source>
        <dbReference type="Proteomes" id="UP000034164"/>
    </source>
</evidence>
<organism evidence="1 2">
    <name type="scientific">[Emmonsia] crescens</name>
    <dbReference type="NCBI Taxonomy" id="73230"/>
    <lineage>
        <taxon>Eukaryota</taxon>
        <taxon>Fungi</taxon>
        <taxon>Dikarya</taxon>
        <taxon>Ascomycota</taxon>
        <taxon>Pezizomycotina</taxon>
        <taxon>Eurotiomycetes</taxon>
        <taxon>Eurotiomycetidae</taxon>
        <taxon>Onygenales</taxon>
        <taxon>Ajellomycetaceae</taxon>
        <taxon>Emergomyces</taxon>
    </lineage>
</organism>
<proteinExistence type="predicted"/>
<dbReference type="InterPro" id="IPR021842">
    <property type="entry name" value="DUF3435"/>
</dbReference>
<evidence type="ECO:0000313" key="1">
    <source>
        <dbReference type="EMBL" id="KKZ67377.1"/>
    </source>
</evidence>
<comment type="caution">
    <text evidence="1">The sequence shown here is derived from an EMBL/GenBank/DDBJ whole genome shotgun (WGS) entry which is preliminary data.</text>
</comment>
<name>A0A0G2I9Q5_9EURO</name>
<dbReference type="EMBL" id="LCZI01000267">
    <property type="protein sequence ID" value="KKZ67377.1"/>
    <property type="molecule type" value="Genomic_DNA"/>
</dbReference>
<sequence length="111" mass="13202">MHLICGQLKEEFDLSETKRFQPPVNADDLFSKLYFDLAISDVYFPTEWQRTQHETVRKMMTFTSARPGTLLWASGYCRKKKDALCWRDIELFMVIDPERPNCKVLLMRARH</sequence>
<gene>
    <name evidence="1" type="ORF">EMCG_06955</name>
</gene>
<dbReference type="PANTHER" id="PTHR37535">
    <property type="entry name" value="FLUG DOMAIN PROTEIN"/>
    <property type="match status" value="1"/>
</dbReference>